<evidence type="ECO:0000313" key="2">
    <source>
        <dbReference type="Proteomes" id="UP000515908"/>
    </source>
</evidence>
<reference evidence="1 2" key="1">
    <citation type="submission" date="2020-08" db="EMBL/GenBank/DDBJ databases">
        <authorList>
            <person name="Newling K."/>
            <person name="Davey J."/>
            <person name="Forrester S."/>
        </authorList>
    </citation>
    <scope>NUCLEOTIDE SEQUENCE [LARGE SCALE GENOMIC DNA]</scope>
    <source>
        <strain evidence="2">Crithidia deanei Carvalho (ATCC PRA-265)</strain>
    </source>
</reference>
<dbReference type="Proteomes" id="UP000515908">
    <property type="component" value="Chromosome 16"/>
</dbReference>
<accession>A0A7G2CJN7</accession>
<dbReference type="EMBL" id="LR877160">
    <property type="protein sequence ID" value="CAD2220078.1"/>
    <property type="molecule type" value="Genomic_DNA"/>
</dbReference>
<keyword evidence="2" id="KW-1185">Reference proteome</keyword>
<proteinExistence type="predicted"/>
<gene>
    <name evidence="1" type="ORF">ADEAN_000759200</name>
</gene>
<dbReference type="AlphaFoldDB" id="A0A7G2CJN7"/>
<protein>
    <submittedName>
        <fullName evidence="1">Uncharacterized protein</fullName>
    </submittedName>
</protein>
<sequence>MYLQRNHYLLVHDAVKRVLGSDRCTLSAFVKQKKPFQCDMLVNSRRTDPDEAIPFIDKYLNDEVVIDEDSPNPYGEEQTLPKKEGVERIKPTAYNTSFSMPISPHVRHFALALQEQMGTCSISARNNRLDVIFQDRQVLQLALGADVADMGGVTCGKDINAEPEATRRNRLRISLGFDEDLFKQACAPQLHFSARSLEKWAYDRWLNPTHLDNQKEAERYFLAHDGDHKALLPPVTFWLAHLHAFIKTFDAQCSMQDVESTIRQVFYVYYGHQPFENPFCEGEDLNTINTVKWLCECYARPFDKDGGEPLVLSAEALPEEAVEEQKETKL</sequence>
<evidence type="ECO:0000313" key="1">
    <source>
        <dbReference type="EMBL" id="CAD2220078.1"/>
    </source>
</evidence>
<dbReference type="VEuPathDB" id="TriTrypDB:ADEAN_000759200"/>
<dbReference type="OrthoDB" id="275837at2759"/>
<organism evidence="1 2">
    <name type="scientific">Angomonas deanei</name>
    <dbReference type="NCBI Taxonomy" id="59799"/>
    <lineage>
        <taxon>Eukaryota</taxon>
        <taxon>Discoba</taxon>
        <taxon>Euglenozoa</taxon>
        <taxon>Kinetoplastea</taxon>
        <taxon>Metakinetoplastina</taxon>
        <taxon>Trypanosomatida</taxon>
        <taxon>Trypanosomatidae</taxon>
        <taxon>Strigomonadinae</taxon>
        <taxon>Angomonas</taxon>
    </lineage>
</organism>
<name>A0A7G2CJN7_9TRYP</name>